<accession>A0ABN7IKG6</accession>
<dbReference type="Proteomes" id="UP000598032">
    <property type="component" value="Unassembled WGS sequence"/>
</dbReference>
<organism evidence="3 4">
    <name type="scientific">Paraburkholderia metrosideri</name>
    <dbReference type="NCBI Taxonomy" id="580937"/>
    <lineage>
        <taxon>Bacteria</taxon>
        <taxon>Pseudomonadati</taxon>
        <taxon>Pseudomonadota</taxon>
        <taxon>Betaproteobacteria</taxon>
        <taxon>Burkholderiales</taxon>
        <taxon>Burkholderiaceae</taxon>
        <taxon>Paraburkholderia</taxon>
    </lineage>
</organism>
<keyword evidence="1" id="KW-0812">Transmembrane</keyword>
<gene>
    <name evidence="3" type="ORF">LMG28140_06809</name>
</gene>
<feature type="transmembrane region" description="Helical" evidence="1">
    <location>
        <begin position="51"/>
        <end position="70"/>
    </location>
</feature>
<sequence>MIFRINDVYLDICDTSYQQLGWATLAFLVGFPAFAYFGWQISRFTDLSPIFWTLVVPCAIGCLFCAAILFKDCFNYRHKTILFNRKNRMVYAFRHNGKGGVIEVPWDKAFFFAHRQTSSPLLGGAPTVLRCFVLAEDGKTIINTFSFGKRSVNGGSETSAWGEKVLGQLLTNFEFVRRFMEQGPASLPPVKDYLPEGPSLKASASVLFHNFLTVRKANKALWLLTTFIAAPMSLMVLLHYVAQLTSREPVWPEDVQRASQPSPAVAV</sequence>
<reference evidence="3 4" key="1">
    <citation type="submission" date="2020-10" db="EMBL/GenBank/DDBJ databases">
        <authorList>
            <person name="Peeters C."/>
        </authorList>
    </citation>
    <scope>NUCLEOTIDE SEQUENCE [LARGE SCALE GENOMIC DNA]</scope>
    <source>
        <strain evidence="3 4">LMG 28140</strain>
    </source>
</reference>
<proteinExistence type="predicted"/>
<keyword evidence="1" id="KW-0472">Membrane</keyword>
<feature type="transmembrane region" description="Helical" evidence="1">
    <location>
        <begin position="20"/>
        <end position="39"/>
    </location>
</feature>
<protein>
    <recommendedName>
        <fullName evidence="2">DUF6708 domain-containing protein</fullName>
    </recommendedName>
</protein>
<keyword evidence="4" id="KW-1185">Reference proteome</keyword>
<keyword evidence="1" id="KW-1133">Transmembrane helix</keyword>
<dbReference type="Pfam" id="PF20455">
    <property type="entry name" value="DUF6708"/>
    <property type="match status" value="1"/>
</dbReference>
<comment type="caution">
    <text evidence="3">The sequence shown here is derived from an EMBL/GenBank/DDBJ whole genome shotgun (WGS) entry which is preliminary data.</text>
</comment>
<evidence type="ECO:0000313" key="3">
    <source>
        <dbReference type="EMBL" id="CAD6560297.1"/>
    </source>
</evidence>
<dbReference type="EMBL" id="CAJHCP010000032">
    <property type="protein sequence ID" value="CAD6560297.1"/>
    <property type="molecule type" value="Genomic_DNA"/>
</dbReference>
<feature type="transmembrane region" description="Helical" evidence="1">
    <location>
        <begin position="220"/>
        <end position="242"/>
    </location>
</feature>
<dbReference type="RefSeq" id="WP_236592572.1">
    <property type="nucleotide sequence ID" value="NZ_CAJHCP010000032.1"/>
</dbReference>
<name>A0ABN7IKG6_9BURK</name>
<evidence type="ECO:0000256" key="1">
    <source>
        <dbReference type="SAM" id="Phobius"/>
    </source>
</evidence>
<dbReference type="InterPro" id="IPR046554">
    <property type="entry name" value="DUF6708"/>
</dbReference>
<feature type="domain" description="DUF6708" evidence="2">
    <location>
        <begin position="66"/>
        <end position="260"/>
    </location>
</feature>
<evidence type="ECO:0000259" key="2">
    <source>
        <dbReference type="Pfam" id="PF20455"/>
    </source>
</evidence>
<evidence type="ECO:0000313" key="4">
    <source>
        <dbReference type="Proteomes" id="UP000598032"/>
    </source>
</evidence>